<dbReference type="AlphaFoldDB" id="A0A4S9ABQ8"/>
<evidence type="ECO:0000256" key="1">
    <source>
        <dbReference type="ARBA" id="ARBA00022737"/>
    </source>
</evidence>
<proteinExistence type="predicted"/>
<dbReference type="InterPro" id="IPR056884">
    <property type="entry name" value="NPHP3-like_N"/>
</dbReference>
<evidence type="ECO:0000259" key="2">
    <source>
        <dbReference type="Pfam" id="PF24883"/>
    </source>
</evidence>
<comment type="caution">
    <text evidence="3">The sequence shown here is derived from an EMBL/GenBank/DDBJ whole genome shotgun (WGS) entry which is preliminary data.</text>
</comment>
<evidence type="ECO:0000313" key="4">
    <source>
        <dbReference type="Proteomes" id="UP000308802"/>
    </source>
</evidence>
<keyword evidence="1" id="KW-0677">Repeat</keyword>
<dbReference type="Pfam" id="PF24883">
    <property type="entry name" value="NPHP3_N"/>
    <property type="match status" value="1"/>
</dbReference>
<name>A0A4S9ABQ8_AURPU</name>
<dbReference type="PANTHER" id="PTHR10039">
    <property type="entry name" value="AMELOGENIN"/>
    <property type="match status" value="1"/>
</dbReference>
<reference evidence="3 4" key="1">
    <citation type="submission" date="2018-10" db="EMBL/GenBank/DDBJ databases">
        <title>Fifty Aureobasidium pullulans genomes reveal a recombining polyextremotolerant generalist.</title>
        <authorList>
            <person name="Gostincar C."/>
            <person name="Turk M."/>
            <person name="Zajc J."/>
            <person name="Gunde-Cimerman N."/>
        </authorList>
    </citation>
    <scope>NUCLEOTIDE SEQUENCE [LARGE SCALE GENOMIC DNA]</scope>
    <source>
        <strain evidence="3 4">EXF-10659</strain>
    </source>
</reference>
<accession>A0A4S9ABQ8</accession>
<protein>
    <recommendedName>
        <fullName evidence="2">Nephrocystin 3-like N-terminal domain-containing protein</fullName>
    </recommendedName>
</protein>
<dbReference type="Proteomes" id="UP000308802">
    <property type="component" value="Unassembled WGS sequence"/>
</dbReference>
<evidence type="ECO:0000313" key="3">
    <source>
        <dbReference type="EMBL" id="THW76770.1"/>
    </source>
</evidence>
<sequence>MSFGFGIGDCIAVIEVVKKIHDRVKDSPDQIKNTRQDVEAISAFIKREETSRLNGITDPLDRARIHDSLASCKRIVQGLQSDLNKFKEVESGGKGLRMKLKQSVQRLKWDQKENADTRSRMLTSLALLEGEFRRLDSEVLRNTNVAVNYTQAGVERLHQRLDTKDQMIERQNQVAERQAILDWICSSEIDYVDQQKALKKRRQRGIGEWFVDSQNFKNWLNADGSALLCSGRPGVGKTMITSFVVNRVLEKHNNDPQVGIAYIYCQFARQKEQTPGNLLSSILRQLVERHSVVPAKVKSLYQLSLGKEDLSPADLTDLLDIVLGSFRKRIIIIDALDEMQSSTGAQSEFVSQVLAIRQKFGIQLYVTSRTIQEIARKAPDASQMEICAREEDMRCSLANILKTGPLLSNRPDLQKRALSKILQIADGM</sequence>
<feature type="domain" description="Nephrocystin 3-like N-terminal" evidence="2">
    <location>
        <begin position="205"/>
        <end position="369"/>
    </location>
</feature>
<dbReference type="SUPFAM" id="SSF52540">
    <property type="entry name" value="P-loop containing nucleoside triphosphate hydrolases"/>
    <property type="match status" value="1"/>
</dbReference>
<organism evidence="3 4">
    <name type="scientific">Aureobasidium pullulans</name>
    <name type="common">Black yeast</name>
    <name type="synonym">Pullularia pullulans</name>
    <dbReference type="NCBI Taxonomy" id="5580"/>
    <lineage>
        <taxon>Eukaryota</taxon>
        <taxon>Fungi</taxon>
        <taxon>Dikarya</taxon>
        <taxon>Ascomycota</taxon>
        <taxon>Pezizomycotina</taxon>
        <taxon>Dothideomycetes</taxon>
        <taxon>Dothideomycetidae</taxon>
        <taxon>Dothideales</taxon>
        <taxon>Saccotheciaceae</taxon>
        <taxon>Aureobasidium</taxon>
    </lineage>
</organism>
<dbReference type="Gene3D" id="3.40.50.300">
    <property type="entry name" value="P-loop containing nucleotide triphosphate hydrolases"/>
    <property type="match status" value="1"/>
</dbReference>
<gene>
    <name evidence="3" type="ORF">D6D19_02827</name>
</gene>
<dbReference type="InterPro" id="IPR027417">
    <property type="entry name" value="P-loop_NTPase"/>
</dbReference>
<dbReference type="PANTHER" id="PTHR10039:SF15">
    <property type="entry name" value="NACHT DOMAIN-CONTAINING PROTEIN"/>
    <property type="match status" value="1"/>
</dbReference>
<dbReference type="EMBL" id="QZAO01000056">
    <property type="protein sequence ID" value="THW76770.1"/>
    <property type="molecule type" value="Genomic_DNA"/>
</dbReference>